<reference evidence="1" key="2">
    <citation type="journal article" date="2022" name="New Phytol.">
        <title>Evolutionary transition to the ectomycorrhizal habit in the genomes of a hyperdiverse lineage of mushroom-forming fungi.</title>
        <authorList>
            <person name="Looney B."/>
            <person name="Miyauchi S."/>
            <person name="Morin E."/>
            <person name="Drula E."/>
            <person name="Courty P.E."/>
            <person name="Kohler A."/>
            <person name="Kuo A."/>
            <person name="LaButti K."/>
            <person name="Pangilinan J."/>
            <person name="Lipzen A."/>
            <person name="Riley R."/>
            <person name="Andreopoulos W."/>
            <person name="He G."/>
            <person name="Johnson J."/>
            <person name="Nolan M."/>
            <person name="Tritt A."/>
            <person name="Barry K.W."/>
            <person name="Grigoriev I.V."/>
            <person name="Nagy L.G."/>
            <person name="Hibbett D."/>
            <person name="Henrissat B."/>
            <person name="Matheny P.B."/>
            <person name="Labbe J."/>
            <person name="Martin F.M."/>
        </authorList>
    </citation>
    <scope>NUCLEOTIDE SEQUENCE</scope>
    <source>
        <strain evidence="1">EC-137</strain>
    </source>
</reference>
<sequence>FQMNPFSAHPPRTPRTSAVGPARPPSTTSAPAFSADVFTTHEDAQERPRLAHIEQDVELAHDAGRADAAKTHVRREDVWREIIKTSNGRDKALKIIQYTLKVYLLFHNTLARRATLGASRPWQVELLRRVNSTTAGLSLARKCLLLFNWLAPLTEILAENAASVDASATASASAVVPKPLLHTFLHAPPPVLLELLNAAADDAATWARLGLLGRRTGERAARVADWCWFASTLVGLVENGVERGVIGSSKRAVEARLYADSLAGQTAKSQPRNTKIDETELQRFEAQDFWLQVQRAKLLMDLIFVSYDVFRLKRGKAPVQTFSGLASALLSSAKLYDRSRGTLLKA</sequence>
<name>A0ACB8Q6Q0_9AGAM</name>
<evidence type="ECO:0000313" key="1">
    <source>
        <dbReference type="EMBL" id="KAI0027066.1"/>
    </source>
</evidence>
<feature type="non-terminal residue" evidence="1">
    <location>
        <position position="346"/>
    </location>
</feature>
<dbReference type="Proteomes" id="UP000814128">
    <property type="component" value="Unassembled WGS sequence"/>
</dbReference>
<comment type="caution">
    <text evidence="1">The sequence shown here is derived from an EMBL/GenBank/DDBJ whole genome shotgun (WGS) entry which is preliminary data.</text>
</comment>
<evidence type="ECO:0000313" key="2">
    <source>
        <dbReference type="Proteomes" id="UP000814128"/>
    </source>
</evidence>
<reference evidence="1" key="1">
    <citation type="submission" date="2021-02" db="EMBL/GenBank/DDBJ databases">
        <authorList>
            <consortium name="DOE Joint Genome Institute"/>
            <person name="Ahrendt S."/>
            <person name="Looney B.P."/>
            <person name="Miyauchi S."/>
            <person name="Morin E."/>
            <person name="Drula E."/>
            <person name="Courty P.E."/>
            <person name="Chicoki N."/>
            <person name="Fauchery L."/>
            <person name="Kohler A."/>
            <person name="Kuo A."/>
            <person name="Labutti K."/>
            <person name="Pangilinan J."/>
            <person name="Lipzen A."/>
            <person name="Riley R."/>
            <person name="Andreopoulos W."/>
            <person name="He G."/>
            <person name="Johnson J."/>
            <person name="Barry K.W."/>
            <person name="Grigoriev I.V."/>
            <person name="Nagy L."/>
            <person name="Hibbett D."/>
            <person name="Henrissat B."/>
            <person name="Matheny P.B."/>
            <person name="Labbe J."/>
            <person name="Martin F."/>
        </authorList>
    </citation>
    <scope>NUCLEOTIDE SEQUENCE</scope>
    <source>
        <strain evidence="1">EC-137</strain>
    </source>
</reference>
<gene>
    <name evidence="1" type="ORF">K488DRAFT_23460</name>
</gene>
<dbReference type="EMBL" id="MU274023">
    <property type="protein sequence ID" value="KAI0027066.1"/>
    <property type="molecule type" value="Genomic_DNA"/>
</dbReference>
<feature type="non-terminal residue" evidence="1">
    <location>
        <position position="1"/>
    </location>
</feature>
<accession>A0ACB8Q6Q0</accession>
<proteinExistence type="predicted"/>
<keyword evidence="2" id="KW-1185">Reference proteome</keyword>
<organism evidence="1 2">
    <name type="scientific">Vararia minispora EC-137</name>
    <dbReference type="NCBI Taxonomy" id="1314806"/>
    <lineage>
        <taxon>Eukaryota</taxon>
        <taxon>Fungi</taxon>
        <taxon>Dikarya</taxon>
        <taxon>Basidiomycota</taxon>
        <taxon>Agaricomycotina</taxon>
        <taxon>Agaricomycetes</taxon>
        <taxon>Russulales</taxon>
        <taxon>Lachnocladiaceae</taxon>
        <taxon>Vararia</taxon>
    </lineage>
</organism>
<protein>
    <submittedName>
        <fullName evidence="1">Uncharacterized protein</fullName>
    </submittedName>
</protein>